<accession>A0ABN7NNJ8</accession>
<sequence>MLDAVNSFKSPRFLVKLLELVFAVVATALIANASFYASPSKLQVIYATIIGYVIIQCLVVTARFINQKMHKVLTDKRASKRASDWVARLASVRESA</sequence>
<dbReference type="Proteomes" id="UP001153148">
    <property type="component" value="Unassembled WGS sequence"/>
</dbReference>
<evidence type="ECO:0000313" key="2">
    <source>
        <dbReference type="EMBL" id="CAG2055107.1"/>
    </source>
</evidence>
<organism evidence="2 3">
    <name type="scientific">Timema podura</name>
    <name type="common">Walking stick</name>
    <dbReference type="NCBI Taxonomy" id="61482"/>
    <lineage>
        <taxon>Eukaryota</taxon>
        <taxon>Metazoa</taxon>
        <taxon>Ecdysozoa</taxon>
        <taxon>Arthropoda</taxon>
        <taxon>Hexapoda</taxon>
        <taxon>Insecta</taxon>
        <taxon>Pterygota</taxon>
        <taxon>Neoptera</taxon>
        <taxon>Polyneoptera</taxon>
        <taxon>Phasmatodea</taxon>
        <taxon>Timematodea</taxon>
        <taxon>Timematoidea</taxon>
        <taxon>Timematidae</taxon>
        <taxon>Timema</taxon>
    </lineage>
</organism>
<keyword evidence="1" id="KW-0812">Transmembrane</keyword>
<proteinExistence type="predicted"/>
<comment type="caution">
    <text evidence="2">The sequence shown here is derived from an EMBL/GenBank/DDBJ whole genome shotgun (WGS) entry which is preliminary data.</text>
</comment>
<evidence type="ECO:0000256" key="1">
    <source>
        <dbReference type="SAM" id="Phobius"/>
    </source>
</evidence>
<name>A0ABN7NNJ8_TIMPD</name>
<reference evidence="2" key="1">
    <citation type="submission" date="2021-03" db="EMBL/GenBank/DDBJ databases">
        <authorList>
            <person name="Tran Van P."/>
        </authorList>
    </citation>
    <scope>NUCLEOTIDE SEQUENCE</scope>
</reference>
<dbReference type="EMBL" id="CAJPIN010002091">
    <property type="protein sequence ID" value="CAG2055107.1"/>
    <property type="molecule type" value="Genomic_DNA"/>
</dbReference>
<protein>
    <recommendedName>
        <fullName evidence="4">Holin</fullName>
    </recommendedName>
</protein>
<evidence type="ECO:0008006" key="4">
    <source>
        <dbReference type="Google" id="ProtNLM"/>
    </source>
</evidence>
<keyword evidence="1" id="KW-1133">Transmembrane helix</keyword>
<gene>
    <name evidence="2" type="ORF">TPAB3V08_LOCUS2118</name>
</gene>
<keyword evidence="3" id="KW-1185">Reference proteome</keyword>
<keyword evidence="1" id="KW-0472">Membrane</keyword>
<evidence type="ECO:0000313" key="3">
    <source>
        <dbReference type="Proteomes" id="UP001153148"/>
    </source>
</evidence>
<feature type="transmembrane region" description="Helical" evidence="1">
    <location>
        <begin position="44"/>
        <end position="65"/>
    </location>
</feature>
<feature type="transmembrane region" description="Helical" evidence="1">
    <location>
        <begin position="17"/>
        <end position="38"/>
    </location>
</feature>